<evidence type="ECO:0000259" key="6">
    <source>
        <dbReference type="PROSITE" id="PS51781"/>
    </source>
</evidence>
<dbReference type="CDD" id="cd14256">
    <property type="entry name" value="Dockerin_I"/>
    <property type="match status" value="1"/>
</dbReference>
<sequence length="327" mass="36127">MRIKRILSLYVAAMVFLSSLFFCVSSAGAASGASFTPRLTEPAKTNKYYFDADYNLFYKYGYGMPNCTAYAYGRAYEILGTRPDLCPYNAGEWWTYNIANGFYDYGQTPKLGAIACWDNYDSNYGHVAVVEKVSGKNVTFSESAYNSTMFFTETISTDDSHMGYPGYRFLGYIYIGDFSNSSSGGQAEEPTRKMATQLWKITSDNGVNFRSNAGTSYQSLGVIPYGTNIKIIETKTSGGYTWGKTTYRSQTGWCVLDYASKLGVMGDLNQNGKVEISDVILFQNYIAKKATLTATQMLLADVTGDGNCATTDTVMIQKYIGGYLANL</sequence>
<feature type="domain" description="Dockerin" evidence="5">
    <location>
        <begin position="261"/>
        <end position="327"/>
    </location>
</feature>
<dbReference type="SUPFAM" id="SSF54001">
    <property type="entry name" value="Cysteine proteinases"/>
    <property type="match status" value="1"/>
</dbReference>
<dbReference type="Pfam" id="PF00404">
    <property type="entry name" value="Dockerin_1"/>
    <property type="match status" value="1"/>
</dbReference>
<reference evidence="7" key="2">
    <citation type="journal article" date="2021" name="PeerJ">
        <title>Extensive microbial diversity within the chicken gut microbiome revealed by metagenomics and culture.</title>
        <authorList>
            <person name="Gilroy R."/>
            <person name="Ravi A."/>
            <person name="Getino M."/>
            <person name="Pursley I."/>
            <person name="Horton D.L."/>
            <person name="Alikhan N.F."/>
            <person name="Baker D."/>
            <person name="Gharbi K."/>
            <person name="Hall N."/>
            <person name="Watson M."/>
            <person name="Adriaenssens E.M."/>
            <person name="Foster-Nyarko E."/>
            <person name="Jarju S."/>
            <person name="Secka A."/>
            <person name="Antonio M."/>
            <person name="Oren A."/>
            <person name="Chaudhuri R.R."/>
            <person name="La Ragione R."/>
            <person name="Hildebrand F."/>
            <person name="Pallen M.J."/>
        </authorList>
    </citation>
    <scope>NUCLEOTIDE SEQUENCE</scope>
    <source>
        <strain evidence="7">ChiSjej1B19-3389</strain>
    </source>
</reference>
<dbReference type="EMBL" id="DVFW01000018">
    <property type="protein sequence ID" value="HIQ80265.1"/>
    <property type="molecule type" value="Genomic_DNA"/>
</dbReference>
<feature type="domain" description="Peptidase C51" evidence="4">
    <location>
        <begin position="42"/>
        <end position="174"/>
    </location>
</feature>
<dbReference type="Gene3D" id="1.10.1330.10">
    <property type="entry name" value="Dockerin domain"/>
    <property type="match status" value="1"/>
</dbReference>
<dbReference type="InterPro" id="IPR002105">
    <property type="entry name" value="Dockerin_1_rpt"/>
</dbReference>
<evidence type="ECO:0000256" key="1">
    <source>
        <dbReference type="ARBA" id="ARBA00001561"/>
    </source>
</evidence>
<dbReference type="PROSITE" id="PS51766">
    <property type="entry name" value="DOCKERIN"/>
    <property type="match status" value="1"/>
</dbReference>
<dbReference type="Pfam" id="PF08239">
    <property type="entry name" value="SH3_3"/>
    <property type="match status" value="1"/>
</dbReference>
<comment type="catalytic activity">
    <reaction evidence="1">
        <text>Hydrolyzes the link between N-acetylmuramoyl residues and L-amino acid residues in certain cell-wall glycopeptides.</text>
        <dbReference type="EC" id="3.5.1.28"/>
    </reaction>
</comment>
<feature type="chain" id="PRO_5039084811" description="N-acetylmuramoyl-L-alanine amidase" evidence="3">
    <location>
        <begin position="30"/>
        <end position="327"/>
    </location>
</feature>
<accession>A0A9D0ZGS6</accession>
<organism evidence="7 8">
    <name type="scientific">Candidatus Scatavimonas merdigallinarum</name>
    <dbReference type="NCBI Taxonomy" id="2840914"/>
    <lineage>
        <taxon>Bacteria</taxon>
        <taxon>Bacillati</taxon>
        <taxon>Bacillota</taxon>
        <taxon>Clostridia</taxon>
        <taxon>Eubacteriales</taxon>
        <taxon>Oscillospiraceae</taxon>
        <taxon>Oscillospiraceae incertae sedis</taxon>
        <taxon>Candidatus Scatavimonas</taxon>
    </lineage>
</organism>
<dbReference type="EC" id="3.5.1.28" evidence="2"/>
<dbReference type="Pfam" id="PF05257">
    <property type="entry name" value="CHAP"/>
    <property type="match status" value="1"/>
</dbReference>
<gene>
    <name evidence="7" type="ORF">IAD32_03145</name>
</gene>
<dbReference type="GO" id="GO:0004553">
    <property type="term" value="F:hydrolase activity, hydrolyzing O-glycosyl compounds"/>
    <property type="evidence" value="ECO:0007669"/>
    <property type="project" value="InterPro"/>
</dbReference>
<evidence type="ECO:0000313" key="7">
    <source>
        <dbReference type="EMBL" id="HIQ80265.1"/>
    </source>
</evidence>
<dbReference type="AlphaFoldDB" id="A0A9D0ZGS6"/>
<feature type="domain" description="SH3b" evidence="6">
    <location>
        <begin position="196"/>
        <end position="263"/>
    </location>
</feature>
<evidence type="ECO:0000256" key="3">
    <source>
        <dbReference type="SAM" id="SignalP"/>
    </source>
</evidence>
<dbReference type="GO" id="GO:0008745">
    <property type="term" value="F:N-acetylmuramoyl-L-alanine amidase activity"/>
    <property type="evidence" value="ECO:0007669"/>
    <property type="project" value="UniProtKB-EC"/>
</dbReference>
<evidence type="ECO:0000259" key="4">
    <source>
        <dbReference type="PROSITE" id="PS50911"/>
    </source>
</evidence>
<dbReference type="InterPro" id="IPR007921">
    <property type="entry name" value="CHAP_dom"/>
</dbReference>
<reference evidence="7" key="1">
    <citation type="submission" date="2020-10" db="EMBL/GenBank/DDBJ databases">
        <authorList>
            <person name="Gilroy R."/>
        </authorList>
    </citation>
    <scope>NUCLEOTIDE SEQUENCE</scope>
    <source>
        <strain evidence="7">ChiSjej1B19-3389</strain>
    </source>
</reference>
<dbReference type="PROSITE" id="PS50911">
    <property type="entry name" value="CHAP"/>
    <property type="match status" value="1"/>
</dbReference>
<keyword evidence="3" id="KW-0732">Signal</keyword>
<evidence type="ECO:0000256" key="2">
    <source>
        <dbReference type="ARBA" id="ARBA00011901"/>
    </source>
</evidence>
<proteinExistence type="predicted"/>
<evidence type="ECO:0000259" key="5">
    <source>
        <dbReference type="PROSITE" id="PS51766"/>
    </source>
</evidence>
<dbReference type="SUPFAM" id="SSF63446">
    <property type="entry name" value="Type I dockerin domain"/>
    <property type="match status" value="1"/>
</dbReference>
<protein>
    <recommendedName>
        <fullName evidence="2">N-acetylmuramoyl-L-alanine amidase</fullName>
        <ecNumber evidence="2">3.5.1.28</ecNumber>
    </recommendedName>
</protein>
<comment type="caution">
    <text evidence="7">The sequence shown here is derived from an EMBL/GenBank/DDBJ whole genome shotgun (WGS) entry which is preliminary data.</text>
</comment>
<name>A0A9D0ZGS6_9FIRM</name>
<dbReference type="PROSITE" id="PS51781">
    <property type="entry name" value="SH3B"/>
    <property type="match status" value="1"/>
</dbReference>
<dbReference type="InterPro" id="IPR038765">
    <property type="entry name" value="Papain-like_cys_pep_sf"/>
</dbReference>
<dbReference type="Proteomes" id="UP000886787">
    <property type="component" value="Unassembled WGS sequence"/>
</dbReference>
<evidence type="ECO:0000313" key="8">
    <source>
        <dbReference type="Proteomes" id="UP000886787"/>
    </source>
</evidence>
<dbReference type="Gene3D" id="2.30.30.40">
    <property type="entry name" value="SH3 Domains"/>
    <property type="match status" value="1"/>
</dbReference>
<dbReference type="InterPro" id="IPR003646">
    <property type="entry name" value="SH3-like_bac-type"/>
</dbReference>
<feature type="signal peptide" evidence="3">
    <location>
        <begin position="1"/>
        <end position="29"/>
    </location>
</feature>
<dbReference type="Gene3D" id="3.90.1720.10">
    <property type="entry name" value="endopeptidase domain like (from Nostoc punctiforme)"/>
    <property type="match status" value="1"/>
</dbReference>
<dbReference type="InterPro" id="IPR016134">
    <property type="entry name" value="Dockerin_dom"/>
</dbReference>
<dbReference type="InterPro" id="IPR036439">
    <property type="entry name" value="Dockerin_dom_sf"/>
</dbReference>
<dbReference type="GO" id="GO:0000272">
    <property type="term" value="P:polysaccharide catabolic process"/>
    <property type="evidence" value="ECO:0007669"/>
    <property type="project" value="InterPro"/>
</dbReference>